<evidence type="ECO:0000313" key="1">
    <source>
        <dbReference type="EMBL" id="CAH9419472.1"/>
    </source>
</evidence>
<dbReference type="RefSeq" id="WP_318575448.1">
    <property type="nucleotide sequence ID" value="NZ_CAKXYP010000025.1"/>
</dbReference>
<gene>
    <name evidence="1" type="ORF">SGL43_06527</name>
</gene>
<evidence type="ECO:0000313" key="2">
    <source>
        <dbReference type="Proteomes" id="UP001154015"/>
    </source>
</evidence>
<keyword evidence="2" id="KW-1185">Reference proteome</keyword>
<accession>A0ABN8V9I2</accession>
<comment type="caution">
    <text evidence="1">The sequence shown here is derived from an EMBL/GenBank/DDBJ whole genome shotgun (WGS) entry which is preliminary data.</text>
</comment>
<organism evidence="1 2">
    <name type="scientific">Streptomyces globisporus</name>
    <dbReference type="NCBI Taxonomy" id="1908"/>
    <lineage>
        <taxon>Bacteria</taxon>
        <taxon>Bacillati</taxon>
        <taxon>Actinomycetota</taxon>
        <taxon>Actinomycetes</taxon>
        <taxon>Kitasatosporales</taxon>
        <taxon>Streptomycetaceae</taxon>
        <taxon>Streptomyces</taxon>
    </lineage>
</organism>
<reference evidence="1" key="1">
    <citation type="submission" date="2022-03" db="EMBL/GenBank/DDBJ databases">
        <authorList>
            <person name="Leyn A S."/>
        </authorList>
    </citation>
    <scope>NUCLEOTIDE SEQUENCE</scope>
    <source>
        <strain evidence="1">Streptomyces globisporus 4-3</strain>
    </source>
</reference>
<dbReference type="Proteomes" id="UP001154015">
    <property type="component" value="Unassembled WGS sequence"/>
</dbReference>
<protein>
    <submittedName>
        <fullName evidence="1">Uncharacterized protein</fullName>
    </submittedName>
</protein>
<proteinExistence type="predicted"/>
<sequence>MTALSTAGRVLVGAQSDTQLITRGLPVDGTSQTWRRLYRLVTGGLQPGDLLDIDADARVTNDCGRDGGTRYTIGVGWHLWAYSYTDPLRDAGPWWQISHLMGDNVDAIRHHMPLHISCLYQVPDDWPPGHRMVIVLQADAHSTKWAINGGSDLLTVDDGYGQLIVRHWATPAT</sequence>
<name>A0ABN8V9I2_STRGL</name>
<dbReference type="EMBL" id="CAKXYP010000025">
    <property type="protein sequence ID" value="CAH9419472.1"/>
    <property type="molecule type" value="Genomic_DNA"/>
</dbReference>